<dbReference type="Pfam" id="PF08447">
    <property type="entry name" value="PAS_3"/>
    <property type="match status" value="2"/>
</dbReference>
<dbReference type="InterPro" id="IPR003607">
    <property type="entry name" value="HD/PDEase_dom"/>
</dbReference>
<dbReference type="Gene3D" id="1.10.3210.10">
    <property type="entry name" value="Hypothetical protein af1432"/>
    <property type="match status" value="1"/>
</dbReference>
<dbReference type="InterPro" id="IPR037522">
    <property type="entry name" value="HD_GYP_dom"/>
</dbReference>
<evidence type="ECO:0000313" key="6">
    <source>
        <dbReference type="Proteomes" id="UP000242949"/>
    </source>
</evidence>
<dbReference type="PANTHER" id="PTHR44757:SF4">
    <property type="entry name" value="DIGUANYLATE CYCLASE DGCE-RELATED"/>
    <property type="match status" value="1"/>
</dbReference>
<dbReference type="EMBL" id="FMYI01000012">
    <property type="protein sequence ID" value="SDC58011.1"/>
    <property type="molecule type" value="Genomic_DNA"/>
</dbReference>
<feature type="domain" description="PAC" evidence="2">
    <location>
        <begin position="368"/>
        <end position="421"/>
    </location>
</feature>
<dbReference type="InterPro" id="IPR000160">
    <property type="entry name" value="GGDEF_dom"/>
</dbReference>
<organism evidence="5 6">
    <name type="scientific">Pelagirhabdus alkalitolerans</name>
    <dbReference type="NCBI Taxonomy" id="1612202"/>
    <lineage>
        <taxon>Bacteria</taxon>
        <taxon>Bacillati</taxon>
        <taxon>Bacillota</taxon>
        <taxon>Bacilli</taxon>
        <taxon>Bacillales</taxon>
        <taxon>Bacillaceae</taxon>
        <taxon>Pelagirhabdus</taxon>
    </lineage>
</organism>
<dbReference type="AlphaFoldDB" id="A0A1G6MRD4"/>
<evidence type="ECO:0000259" key="1">
    <source>
        <dbReference type="PROSITE" id="PS50112"/>
    </source>
</evidence>
<dbReference type="PROSITE" id="PS51832">
    <property type="entry name" value="HD_GYP"/>
    <property type="match status" value="1"/>
</dbReference>
<name>A0A1G6MRD4_9BACI</name>
<feature type="domain" description="PAS" evidence="1">
    <location>
        <begin position="32"/>
        <end position="103"/>
    </location>
</feature>
<dbReference type="InterPro" id="IPR000700">
    <property type="entry name" value="PAS-assoc_C"/>
</dbReference>
<dbReference type="Pfam" id="PF00989">
    <property type="entry name" value="PAS"/>
    <property type="match status" value="1"/>
</dbReference>
<dbReference type="PROSITE" id="PS50887">
    <property type="entry name" value="GGDEF"/>
    <property type="match status" value="1"/>
</dbReference>
<dbReference type="GO" id="GO:0006355">
    <property type="term" value="P:regulation of DNA-templated transcription"/>
    <property type="evidence" value="ECO:0007669"/>
    <property type="project" value="InterPro"/>
</dbReference>
<dbReference type="PROSITE" id="PS50112">
    <property type="entry name" value="PAS"/>
    <property type="match status" value="2"/>
</dbReference>
<accession>A0A1G6MRD4</accession>
<dbReference type="SMART" id="SM00267">
    <property type="entry name" value="GGDEF"/>
    <property type="match status" value="1"/>
</dbReference>
<dbReference type="Gene3D" id="3.30.70.270">
    <property type="match status" value="1"/>
</dbReference>
<feature type="domain" description="HD-GYP" evidence="4">
    <location>
        <begin position="571"/>
        <end position="757"/>
    </location>
</feature>
<keyword evidence="6" id="KW-1185">Reference proteome</keyword>
<sequence>MTLSMILISNILILLTVLFIYKKREKQKSDEMVERFHHLAHNSQSYLWEVNIEGILTYVSPNIKSILGYTKEELVNKWYFYDLLDQKDQEAMKDIVFDRMKQGLPLKDYENRQRMKNQKIKWFLTSARPIYKDGKMVGYRGSDVEITKQKQSEESQIDSQERYRSIITVSNTGAWEYRSASDDLWCSKQYFTMLGYDKTDYDWTTRQNFLSTWINLMHPSDRRESSNKFKNYIQSPKNTMYENVFRLLRKDGTYAWIWSRGKTLKDSEGDYTDLTVGTHIDITEMKQLEERLYLEKEHFHKTLLSVSDGVITTDERGKIVVINQTAKNLTGYEPETENKLFIEDVLHLTDEDTAEKTLFNMKDLEKSTGLKRSCLKHPNGESITIEYTVNQIRSQNNEMLGIVFVFRDISERIKKEEEVTFLSLRDQLTGLYNRRYFIEMMKELDRSDQMPISIMMIDANGLKLMNDVFGHKAGDELLQKIASYLTQHSREHDIAFRVGGDEFVLLLPKTPLIQADMLMKKIDKSVKQDKTHFLPLTLSIGLATKKNEEDDIYRIYRQAEDRMYIKKMSERTELRHDMIDKIIDQLHDHIPNERDHANEVRRLSTDLAKRIGMSEDQQKEIAQIAWFHDIGKIVLSKDLLLKSSPLNREEEHQLKRHPEAGYSILSAVNHYASFADPILSHHEKWDGSGYPKGLNQDQIPLYARIIAITESYDQMRRDQPYRKALSSKEAKQVLIEQKGKQFDPELVDEFIQHVLTK</sequence>
<proteinExistence type="predicted"/>
<dbReference type="SUPFAM" id="SSF55785">
    <property type="entry name" value="PYP-like sensor domain (PAS domain)"/>
    <property type="match status" value="3"/>
</dbReference>
<feature type="domain" description="PAC" evidence="2">
    <location>
        <begin position="241"/>
        <end position="294"/>
    </location>
</feature>
<dbReference type="InterPro" id="IPR013655">
    <property type="entry name" value="PAS_fold_3"/>
</dbReference>
<dbReference type="PROSITE" id="PS50113">
    <property type="entry name" value="PAC"/>
    <property type="match status" value="2"/>
</dbReference>
<dbReference type="CDD" id="cd00077">
    <property type="entry name" value="HDc"/>
    <property type="match status" value="1"/>
</dbReference>
<dbReference type="Gene3D" id="2.10.70.100">
    <property type="match status" value="1"/>
</dbReference>
<dbReference type="InterPro" id="IPR029787">
    <property type="entry name" value="Nucleotide_cyclase"/>
</dbReference>
<feature type="domain" description="GGDEF" evidence="3">
    <location>
        <begin position="450"/>
        <end position="579"/>
    </location>
</feature>
<evidence type="ECO:0000259" key="3">
    <source>
        <dbReference type="PROSITE" id="PS50887"/>
    </source>
</evidence>
<evidence type="ECO:0000313" key="5">
    <source>
        <dbReference type="EMBL" id="SDC58011.1"/>
    </source>
</evidence>
<dbReference type="Gene3D" id="3.30.450.20">
    <property type="entry name" value="PAS domain"/>
    <property type="match status" value="3"/>
</dbReference>
<feature type="domain" description="PAS" evidence="1">
    <location>
        <begin position="295"/>
        <end position="335"/>
    </location>
</feature>
<dbReference type="InterPro" id="IPR052155">
    <property type="entry name" value="Biofilm_reg_signaling"/>
</dbReference>
<dbReference type="InterPro" id="IPR001610">
    <property type="entry name" value="PAC"/>
</dbReference>
<evidence type="ECO:0000259" key="2">
    <source>
        <dbReference type="PROSITE" id="PS50113"/>
    </source>
</evidence>
<dbReference type="Pfam" id="PF00990">
    <property type="entry name" value="GGDEF"/>
    <property type="match status" value="1"/>
</dbReference>
<dbReference type="Pfam" id="PF13487">
    <property type="entry name" value="HD_5"/>
    <property type="match status" value="1"/>
</dbReference>
<dbReference type="PANTHER" id="PTHR44757">
    <property type="entry name" value="DIGUANYLATE CYCLASE DGCP"/>
    <property type="match status" value="1"/>
</dbReference>
<dbReference type="NCBIfam" id="TIGR00229">
    <property type="entry name" value="sensory_box"/>
    <property type="match status" value="3"/>
</dbReference>
<dbReference type="SUPFAM" id="SSF55073">
    <property type="entry name" value="Nucleotide cyclase"/>
    <property type="match status" value="1"/>
</dbReference>
<dbReference type="SUPFAM" id="SSF109604">
    <property type="entry name" value="HD-domain/PDEase-like"/>
    <property type="match status" value="1"/>
</dbReference>
<reference evidence="6" key="1">
    <citation type="submission" date="2016-09" db="EMBL/GenBank/DDBJ databases">
        <authorList>
            <person name="Varghese N."/>
            <person name="Submissions S."/>
        </authorList>
    </citation>
    <scope>NUCLEOTIDE SEQUENCE [LARGE SCALE GENOMIC DNA]</scope>
    <source>
        <strain evidence="6">S5</strain>
    </source>
</reference>
<dbReference type="Proteomes" id="UP000242949">
    <property type="component" value="Unassembled WGS sequence"/>
</dbReference>
<dbReference type="SMART" id="SM00086">
    <property type="entry name" value="PAC"/>
    <property type="match status" value="3"/>
</dbReference>
<gene>
    <name evidence="5" type="ORF">SAMN05421734_11224</name>
</gene>
<dbReference type="CDD" id="cd00130">
    <property type="entry name" value="PAS"/>
    <property type="match status" value="3"/>
</dbReference>
<dbReference type="InterPro" id="IPR013767">
    <property type="entry name" value="PAS_fold"/>
</dbReference>
<dbReference type="InterPro" id="IPR043128">
    <property type="entry name" value="Rev_trsase/Diguanyl_cyclase"/>
</dbReference>
<evidence type="ECO:0000259" key="4">
    <source>
        <dbReference type="PROSITE" id="PS51832"/>
    </source>
</evidence>
<dbReference type="InterPro" id="IPR000014">
    <property type="entry name" value="PAS"/>
</dbReference>
<dbReference type="CDD" id="cd01949">
    <property type="entry name" value="GGDEF"/>
    <property type="match status" value="1"/>
</dbReference>
<protein>
    <submittedName>
        <fullName evidence="5">PAS domain S-box-containing protein/diguanylate cyclase (GGDEF) domain-containing protein</fullName>
    </submittedName>
</protein>
<dbReference type="InterPro" id="IPR035965">
    <property type="entry name" value="PAS-like_dom_sf"/>
</dbReference>
<dbReference type="STRING" id="1612202.SAMN05421734_11224"/>
<dbReference type="SMART" id="SM00091">
    <property type="entry name" value="PAS"/>
    <property type="match status" value="3"/>
</dbReference>
<dbReference type="NCBIfam" id="TIGR00254">
    <property type="entry name" value="GGDEF"/>
    <property type="match status" value="1"/>
</dbReference>